<proteinExistence type="predicted"/>
<feature type="transmembrane region" description="Helical" evidence="1">
    <location>
        <begin position="85"/>
        <end position="104"/>
    </location>
</feature>
<evidence type="ECO:0000256" key="1">
    <source>
        <dbReference type="SAM" id="Phobius"/>
    </source>
</evidence>
<feature type="transmembrane region" description="Helical" evidence="1">
    <location>
        <begin position="58"/>
        <end position="79"/>
    </location>
</feature>
<keyword evidence="1" id="KW-0812">Transmembrane</keyword>
<dbReference type="Pfam" id="PF05145">
    <property type="entry name" value="AbrB"/>
    <property type="match status" value="1"/>
</dbReference>
<dbReference type="STRING" id="402384.HM131_10925"/>
<dbReference type="PANTHER" id="PTHR38457">
    <property type="entry name" value="REGULATOR ABRB-RELATED"/>
    <property type="match status" value="1"/>
</dbReference>
<dbReference type="KEGG" id="hmn:HM131_10925"/>
<dbReference type="GO" id="GO:0016020">
    <property type="term" value="C:membrane"/>
    <property type="evidence" value="ECO:0007669"/>
    <property type="project" value="InterPro"/>
</dbReference>
<protein>
    <recommendedName>
        <fullName evidence="4">AbrB family transcriptional regulator</fullName>
    </recommendedName>
</protein>
<feature type="transmembrane region" description="Helical" evidence="1">
    <location>
        <begin position="27"/>
        <end position="46"/>
    </location>
</feature>
<feature type="transmembrane region" description="Helical" evidence="1">
    <location>
        <begin position="259"/>
        <end position="280"/>
    </location>
</feature>
<dbReference type="InterPro" id="IPR017516">
    <property type="entry name" value="AbrB_dup"/>
</dbReference>
<feature type="transmembrane region" description="Helical" evidence="1">
    <location>
        <begin position="138"/>
        <end position="160"/>
    </location>
</feature>
<dbReference type="EMBL" id="CP020772">
    <property type="protein sequence ID" value="ARI77324.1"/>
    <property type="molecule type" value="Genomic_DNA"/>
</dbReference>
<keyword evidence="3" id="KW-1185">Reference proteome</keyword>
<feature type="transmembrane region" description="Helical" evidence="1">
    <location>
        <begin position="230"/>
        <end position="247"/>
    </location>
</feature>
<reference evidence="2 3" key="1">
    <citation type="submission" date="2017-04" db="EMBL/GenBank/DDBJ databases">
        <title>The whole genome sequencing and assembly of Halobacillus mangrovi strain.</title>
        <authorList>
            <person name="Lee S.-J."/>
            <person name="Park M.-K."/>
            <person name="Kim J.-Y."/>
            <person name="Lee Y.-J."/>
            <person name="Yi H."/>
            <person name="Bahn Y.-S."/>
            <person name="Kim J.F."/>
            <person name="Lee D.-W."/>
        </authorList>
    </citation>
    <scope>NUCLEOTIDE SEQUENCE [LARGE SCALE GENOMIC DNA]</scope>
    <source>
        <strain evidence="2 3">KTB 131</strain>
    </source>
</reference>
<dbReference type="OrthoDB" id="5460360at2"/>
<evidence type="ECO:0000313" key="2">
    <source>
        <dbReference type="EMBL" id="ARI77324.1"/>
    </source>
</evidence>
<organism evidence="2 3">
    <name type="scientific">Halobacillus mangrovi</name>
    <dbReference type="NCBI Taxonomy" id="402384"/>
    <lineage>
        <taxon>Bacteria</taxon>
        <taxon>Bacillati</taxon>
        <taxon>Bacillota</taxon>
        <taxon>Bacilli</taxon>
        <taxon>Bacillales</taxon>
        <taxon>Bacillaceae</taxon>
        <taxon>Halobacillus</taxon>
    </lineage>
</organism>
<dbReference type="NCBIfam" id="TIGR03082">
    <property type="entry name" value="Gneg_AbrB_dup"/>
    <property type="match status" value="2"/>
</dbReference>
<evidence type="ECO:0008006" key="4">
    <source>
        <dbReference type="Google" id="ProtNLM"/>
    </source>
</evidence>
<keyword evidence="1" id="KW-0472">Membrane</keyword>
<feature type="transmembrane region" description="Helical" evidence="1">
    <location>
        <begin position="315"/>
        <end position="336"/>
    </location>
</feature>
<dbReference type="PIRSF" id="PIRSF038991">
    <property type="entry name" value="Protein_AbrB"/>
    <property type="match status" value="1"/>
</dbReference>
<dbReference type="GO" id="GO:0010468">
    <property type="term" value="P:regulation of gene expression"/>
    <property type="evidence" value="ECO:0007669"/>
    <property type="project" value="InterPro"/>
</dbReference>
<name>A0A1W5ZVJ8_9BACI</name>
<keyword evidence="1" id="KW-1133">Transmembrane helix</keyword>
<accession>A0A1W5ZVJ8</accession>
<dbReference type="PANTHER" id="PTHR38457:SF1">
    <property type="entry name" value="REGULATOR ABRB-RELATED"/>
    <property type="match status" value="1"/>
</dbReference>
<dbReference type="Proteomes" id="UP000192527">
    <property type="component" value="Chromosome"/>
</dbReference>
<dbReference type="RefSeq" id="WP_085029795.1">
    <property type="nucleotide sequence ID" value="NZ_CP020772.1"/>
</dbReference>
<feature type="transmembrane region" description="Helical" evidence="1">
    <location>
        <begin position="205"/>
        <end position="224"/>
    </location>
</feature>
<dbReference type="InterPro" id="IPR007820">
    <property type="entry name" value="AbrB_fam"/>
</dbReference>
<gene>
    <name evidence="2" type="ORF">HM131_10925</name>
</gene>
<dbReference type="AlphaFoldDB" id="A0A1W5ZVJ8"/>
<sequence length="346" mass="37504">MAKKETFVTYGVSLCSGVGFKCLHLPLPWILGPVTGLLLLKLLLSYETSTVRSARDVGFTILGVQIGLTFTAQTFTLVFPYLLPYTLLSLLLISTSLFLAYLIAKKTAIDMTTSMIGSAPGGLSAMLAVSESLKGNTVLVTIFHTIRLLSVLFIIPFIATHFLSGSEAPSTLSNSRSSQGPLWTTLIYLAAFGLGYRFKDRIPASCVILPMILIGLLQAFGFPLFQLPQVFYIAAQVIIGVHLGNSIRIRDLVIAGKYCSLYFGLSIIVITLGIFLGWMLTSWTGMDFATAVLSLAPGGLVEMSITANETGAQPALVSSLQMIRLLFIVMVLPLLFQKILPRSHKL</sequence>
<evidence type="ECO:0000313" key="3">
    <source>
        <dbReference type="Proteomes" id="UP000192527"/>
    </source>
</evidence>
<feature type="transmembrane region" description="Helical" evidence="1">
    <location>
        <begin position="180"/>
        <end position="198"/>
    </location>
</feature>